<dbReference type="Proteomes" id="UP000230505">
    <property type="component" value="Unassembled WGS sequence"/>
</dbReference>
<dbReference type="AlphaFoldDB" id="A0A2M7IXJ9"/>
<evidence type="ECO:0000313" key="2">
    <source>
        <dbReference type="EMBL" id="PIX02911.1"/>
    </source>
</evidence>
<proteinExistence type="predicted"/>
<feature type="transmembrane region" description="Helical" evidence="1">
    <location>
        <begin position="6"/>
        <end position="28"/>
    </location>
</feature>
<comment type="caution">
    <text evidence="2">The sequence shown here is derived from an EMBL/GenBank/DDBJ whole genome shotgun (WGS) entry which is preliminary data.</text>
</comment>
<keyword evidence="1" id="KW-0472">Membrane</keyword>
<accession>A0A2M7IXJ9</accession>
<sequence length="131" mass="14722">MSGQNYFRKIAVLFLATFAGIFAIWYGLVRQESVDWLVGQVAHQVSPYAVSETYDGAIITNVVASYAFTLPPGFKTTGARDLSFYLEDGGVKKCEIRHKSAGGNLIFELINEKETNICRRYLEQIRGSLRF</sequence>
<dbReference type="EMBL" id="PFHV01000083">
    <property type="protein sequence ID" value="PIX02911.1"/>
    <property type="molecule type" value="Genomic_DNA"/>
</dbReference>
<reference evidence="3" key="1">
    <citation type="submission" date="2017-09" db="EMBL/GenBank/DDBJ databases">
        <title>Depth-based differentiation of microbial function through sediment-hosted aquifers and enrichment of novel symbionts in the deep terrestrial subsurface.</title>
        <authorList>
            <person name="Probst A.J."/>
            <person name="Ladd B."/>
            <person name="Jarett J.K."/>
            <person name="Geller-Mcgrath D.E."/>
            <person name="Sieber C.M.K."/>
            <person name="Emerson J.B."/>
            <person name="Anantharaman K."/>
            <person name="Thomas B.C."/>
            <person name="Malmstrom R."/>
            <person name="Stieglmeier M."/>
            <person name="Klingl A."/>
            <person name="Woyke T."/>
            <person name="Ryan C.M."/>
            <person name="Banfield J.F."/>
        </authorList>
    </citation>
    <scope>NUCLEOTIDE SEQUENCE [LARGE SCALE GENOMIC DNA]</scope>
</reference>
<keyword evidence="1" id="KW-1133">Transmembrane helix</keyword>
<evidence type="ECO:0000313" key="3">
    <source>
        <dbReference type="Proteomes" id="UP000230505"/>
    </source>
</evidence>
<evidence type="ECO:0000256" key="1">
    <source>
        <dbReference type="SAM" id="Phobius"/>
    </source>
</evidence>
<protein>
    <submittedName>
        <fullName evidence="2">Uncharacterized protein</fullName>
    </submittedName>
</protein>
<name>A0A2M7IXJ9_9BACT</name>
<organism evidence="2 3">
    <name type="scientific">bacterium (Candidatus Gribaldobacteria) CG_4_8_14_3_um_filter_42_11</name>
    <dbReference type="NCBI Taxonomy" id="2014267"/>
    <lineage>
        <taxon>Bacteria</taxon>
        <taxon>Candidatus Gribaldobacteria</taxon>
    </lineage>
</organism>
<keyword evidence="1" id="KW-0812">Transmembrane</keyword>
<gene>
    <name evidence="2" type="ORF">COZ78_03195</name>
</gene>